<proteinExistence type="predicted"/>
<dbReference type="PANTHER" id="PTHR46586">
    <property type="entry name" value="ANKYRIN REPEAT-CONTAINING PROTEIN"/>
    <property type="match status" value="1"/>
</dbReference>
<gene>
    <name evidence="1" type="ORF">JG687_00019722</name>
</gene>
<dbReference type="OrthoDB" id="111808at2759"/>
<protein>
    <recommendedName>
        <fullName evidence="3">Ankyrin repeat-containing domain</fullName>
    </recommendedName>
</protein>
<dbReference type="VEuPathDB" id="FungiDB:PC110_g910"/>
<name>A0A8T1TJY8_9STRA</name>
<dbReference type="AlphaFoldDB" id="A0A8T1TJY8"/>
<dbReference type="EMBL" id="JAENGZ010003634">
    <property type="protein sequence ID" value="KAG6941332.1"/>
    <property type="molecule type" value="Genomic_DNA"/>
</dbReference>
<reference evidence="1" key="1">
    <citation type="submission" date="2021-01" db="EMBL/GenBank/DDBJ databases">
        <title>Phytophthora aleatoria, a newly-described species from Pinus radiata is distinct from Phytophthora cactorum isolates based on comparative genomics.</title>
        <authorList>
            <person name="Mcdougal R."/>
            <person name="Panda P."/>
            <person name="Williams N."/>
            <person name="Studholme D.J."/>
        </authorList>
    </citation>
    <scope>NUCLEOTIDE SEQUENCE</scope>
    <source>
        <strain evidence="1">NZFS 3830</strain>
    </source>
</reference>
<dbReference type="InterPro" id="IPR002110">
    <property type="entry name" value="Ankyrin_rpt"/>
</dbReference>
<comment type="caution">
    <text evidence="1">The sequence shown here is derived from an EMBL/GenBank/DDBJ whole genome shotgun (WGS) entry which is preliminary data.</text>
</comment>
<dbReference type="InterPro" id="IPR052050">
    <property type="entry name" value="SecEffector_AnkRepeat"/>
</dbReference>
<organism evidence="1 2">
    <name type="scientific">Phytophthora cactorum</name>
    <dbReference type="NCBI Taxonomy" id="29920"/>
    <lineage>
        <taxon>Eukaryota</taxon>
        <taxon>Sar</taxon>
        <taxon>Stramenopiles</taxon>
        <taxon>Oomycota</taxon>
        <taxon>Peronosporomycetes</taxon>
        <taxon>Peronosporales</taxon>
        <taxon>Peronosporaceae</taxon>
        <taxon>Phytophthora</taxon>
    </lineage>
</organism>
<sequence>MLQWLQSNHLLKCTTSAMDGAAENGHLEIVKWLYRTRYTVQWFHVHYPDQFVPEAMDQAAQNGYLHIVRWLHETQDEGCTEYAMEGAARNGHLDVVLYLMEHRTEGFPSYNVIAAQTFEVHCLFSASNKMQPKNRWDEVKSCLRCLAETAASKGNIKILDWLNQLGLELRTTIPIRNAVSRGDVKLLQWFYWNRFELCDPDLLELAVAKGQLNATRWLLQHGFKITSLKLAEEAERKMNVPVLRFLVEHGPPIDFRTAGKLIMENRHIEIVWWVSESDRVQLVLEALKKEDKILIWWILVRTRFEDASSQCSIRDTIQCGPNNVSQWIQEDLSGFAECKWCFSPCNNK</sequence>
<dbReference type="Pfam" id="PF12796">
    <property type="entry name" value="Ank_2"/>
    <property type="match status" value="1"/>
</dbReference>
<accession>A0A8T1TJY8</accession>
<dbReference type="PANTHER" id="PTHR46586:SF3">
    <property type="entry name" value="ANKYRIN REPEAT-CONTAINING PROTEIN"/>
    <property type="match status" value="1"/>
</dbReference>
<evidence type="ECO:0000313" key="2">
    <source>
        <dbReference type="Proteomes" id="UP000688947"/>
    </source>
</evidence>
<evidence type="ECO:0000313" key="1">
    <source>
        <dbReference type="EMBL" id="KAG6941332.1"/>
    </source>
</evidence>
<dbReference type="Proteomes" id="UP000688947">
    <property type="component" value="Unassembled WGS sequence"/>
</dbReference>
<feature type="non-terminal residue" evidence="1">
    <location>
        <position position="1"/>
    </location>
</feature>
<evidence type="ECO:0008006" key="3">
    <source>
        <dbReference type="Google" id="ProtNLM"/>
    </source>
</evidence>